<gene>
    <name evidence="2" type="primary">Erv31_1</name>
    <name evidence="2" type="ORF">DRONOV_R15350</name>
</gene>
<dbReference type="PANTHER" id="PTHR10424">
    <property type="entry name" value="VIRAL ENVELOPE PROTEIN"/>
    <property type="match status" value="1"/>
</dbReference>
<keyword evidence="1" id="KW-0812">Transmembrane</keyword>
<reference evidence="2 3" key="1">
    <citation type="submission" date="2019-09" db="EMBL/GenBank/DDBJ databases">
        <title>Bird 10,000 Genomes (B10K) Project - Family phase.</title>
        <authorList>
            <person name="Zhang G."/>
        </authorList>
    </citation>
    <scope>NUCLEOTIDE SEQUENCE [LARGE SCALE GENOMIC DNA]</scope>
    <source>
        <strain evidence="2">B10K-LSUMZ-23963</strain>
        <tissue evidence="2">Muscle</tissue>
    </source>
</reference>
<protein>
    <submittedName>
        <fullName evidence="2">ENR1 protein</fullName>
    </submittedName>
</protein>
<feature type="non-terminal residue" evidence="2">
    <location>
        <position position="308"/>
    </location>
</feature>
<keyword evidence="1" id="KW-0472">Membrane</keyword>
<dbReference type="InterPro" id="IPR018154">
    <property type="entry name" value="TLV/ENV_coat_polyprotein"/>
</dbReference>
<dbReference type="PANTHER" id="PTHR10424:SF68">
    <property type="entry name" value="ENDOGENOUS RETROVIRUS GROUP 3 MEMBER 1 ENV POLYPROTEIN"/>
    <property type="match status" value="1"/>
</dbReference>
<feature type="transmembrane region" description="Helical" evidence="1">
    <location>
        <begin position="270"/>
        <end position="292"/>
    </location>
</feature>
<keyword evidence="1" id="KW-1133">Transmembrane helix</keyword>
<dbReference type="AlphaFoldDB" id="A0A7K9AQ40"/>
<evidence type="ECO:0000313" key="3">
    <source>
        <dbReference type="Proteomes" id="UP000543287"/>
    </source>
</evidence>
<evidence type="ECO:0000256" key="1">
    <source>
        <dbReference type="SAM" id="Phobius"/>
    </source>
</evidence>
<dbReference type="SUPFAM" id="SSF58069">
    <property type="entry name" value="Virus ectodomain"/>
    <property type="match status" value="1"/>
</dbReference>
<dbReference type="Proteomes" id="UP000543287">
    <property type="component" value="Unassembled WGS sequence"/>
</dbReference>
<organism evidence="2 3">
    <name type="scientific">Dromaius novaehollandiae</name>
    <name type="common">Emu</name>
    <dbReference type="NCBI Taxonomy" id="8790"/>
    <lineage>
        <taxon>Eukaryota</taxon>
        <taxon>Metazoa</taxon>
        <taxon>Chordata</taxon>
        <taxon>Craniata</taxon>
        <taxon>Vertebrata</taxon>
        <taxon>Euteleostomi</taxon>
        <taxon>Archelosauria</taxon>
        <taxon>Archosauria</taxon>
        <taxon>Dinosauria</taxon>
        <taxon>Saurischia</taxon>
        <taxon>Theropoda</taxon>
        <taxon>Coelurosauria</taxon>
        <taxon>Aves</taxon>
        <taxon>Palaeognathae</taxon>
        <taxon>Casuariiformes</taxon>
        <taxon>Dromaiidae</taxon>
        <taxon>Dromaius</taxon>
    </lineage>
</organism>
<comment type="caution">
    <text evidence="2">The sequence shown here is derived from an EMBL/GenBank/DDBJ whole genome shotgun (WGS) entry which is preliminary data.</text>
</comment>
<sequence>CKWKDISGAWYCTGQIGDGATTFFSPLGNRDATYFQFPPGLNGPFAQGIGAKKGHYWICGHTAYKFLPAGWPGICYIGIIRPLFFLLPETGGPWLGIKIYDNLRFRSIARKMQSIKVDLGGMQKRGNNEWPPERIIQHYGPATWNPNEPISGARELIYNLNQIIRLQVALEIITNKTADAVDLLTRQSQQMRTAILQHCMVLDYLLAEEGGVFGKLNISNCCLEIDDVGEVVLQLTKDIRKIAHVPIQTWNGWSGDLWSWLLGAPWVKQLILYLLCAVAALMFLPCIVPCLVQLIRHVVSNMQFVPTT</sequence>
<dbReference type="EMBL" id="VWZH01000040">
    <property type="protein sequence ID" value="NXG30144.1"/>
    <property type="molecule type" value="Genomic_DNA"/>
</dbReference>
<feature type="non-terminal residue" evidence="2">
    <location>
        <position position="1"/>
    </location>
</feature>
<proteinExistence type="predicted"/>
<name>A0A7K9AQ40_DRONO</name>
<accession>A0A7K9AQ40</accession>
<evidence type="ECO:0000313" key="2">
    <source>
        <dbReference type="EMBL" id="NXG30144.1"/>
    </source>
</evidence>
<dbReference type="Gene3D" id="1.10.287.210">
    <property type="match status" value="1"/>
</dbReference>